<dbReference type="PRINTS" id="PR01036">
    <property type="entry name" value="TCRTETB"/>
</dbReference>
<protein>
    <submittedName>
        <fullName evidence="10">MFS transporter</fullName>
    </submittedName>
</protein>
<evidence type="ECO:0000256" key="1">
    <source>
        <dbReference type="ARBA" id="ARBA00004651"/>
    </source>
</evidence>
<evidence type="ECO:0000256" key="3">
    <source>
        <dbReference type="ARBA" id="ARBA00022475"/>
    </source>
</evidence>
<dbReference type="PANTHER" id="PTHR42718">
    <property type="entry name" value="MAJOR FACILITATOR SUPERFAMILY MULTIDRUG TRANSPORTER MFSC"/>
    <property type="match status" value="1"/>
</dbReference>
<keyword evidence="3" id="KW-1003">Cell membrane</keyword>
<feature type="transmembrane region" description="Helical" evidence="8">
    <location>
        <begin position="7"/>
        <end position="28"/>
    </location>
</feature>
<keyword evidence="5 8" id="KW-1133">Transmembrane helix</keyword>
<dbReference type="InterPro" id="IPR004638">
    <property type="entry name" value="EmrB-like"/>
</dbReference>
<sequence>MKKSTQIIGTMAIGIFLCMLDTTVMNIALPAMQTGLATSLAQLSWALNIYTILFASLTIPLGRLADIYGRTRLYMIGLGLFIMGSLVSGLAVSVGWLIAGRGLQSLGAAIVFPASMTIGIQSVSAAKRVNAIAILGTTQGLATALGPTIGGAVTQFFSWRGIFLINVPLALVAFGLCWWLLPHQSVRTTTEKLDWAGSLLSMLTLFSLTLVLVKGSDWGWTSTTIIGLSLTCVAALVGFIWTEAHVAQPMIPLALFRDRQFTGAALATVLSGVFFVALPVLLPSFFTKVQGKTELLAALMISPASLMIFIFSPISGFMLNKIGPRLVLLSGTIAIISGYVWLAHLDPNQYWQLLIVLVLVGMGYGIIIGPVTVLAAGDFTGKLLTASQSVIGVFRQIGTSLAVAIFVSALSTNLVTAKQQIWHNAQTDVATLTVSAKAKRDTLHQIKTQLAAEKVTTRANQPAISAAKTKRLVQQNYMAVLKQQHLQTAPAKVRDQVHQQVQRQVIKTVANDNRQIAGVVTKVKANTKTEMTTAFMRPYRLAMPVTVLMVVLVVCFKRRRDYFRQSVQSVESEATNENPDYLRSSVSEKL</sequence>
<gene>
    <name evidence="10" type="ORF">ACFP5Y_12815</name>
</gene>
<keyword evidence="2" id="KW-0813">Transport</keyword>
<dbReference type="Gene3D" id="1.20.1720.10">
    <property type="entry name" value="Multidrug resistance protein D"/>
    <property type="match status" value="1"/>
</dbReference>
<evidence type="ECO:0000313" key="10">
    <source>
        <dbReference type="EMBL" id="MFC6182110.1"/>
    </source>
</evidence>
<feature type="transmembrane region" description="Helical" evidence="8">
    <location>
        <begin position="131"/>
        <end position="153"/>
    </location>
</feature>
<comment type="caution">
    <text evidence="10">The sequence shown here is derived from an EMBL/GenBank/DDBJ whole genome shotgun (WGS) entry which is preliminary data.</text>
</comment>
<feature type="transmembrane region" description="Helical" evidence="8">
    <location>
        <begin position="105"/>
        <end position="124"/>
    </location>
</feature>
<name>A0ABW1S2N3_9LACO</name>
<dbReference type="InterPro" id="IPR011701">
    <property type="entry name" value="MFS"/>
</dbReference>
<dbReference type="InterPro" id="IPR036259">
    <property type="entry name" value="MFS_trans_sf"/>
</dbReference>
<feature type="transmembrane region" description="Helical" evidence="8">
    <location>
        <begin position="397"/>
        <end position="415"/>
    </location>
</feature>
<dbReference type="Pfam" id="PF07690">
    <property type="entry name" value="MFS_1"/>
    <property type="match status" value="1"/>
</dbReference>
<keyword evidence="4 8" id="KW-0812">Transmembrane</keyword>
<evidence type="ECO:0000313" key="11">
    <source>
        <dbReference type="Proteomes" id="UP001596282"/>
    </source>
</evidence>
<feature type="transmembrane region" description="Helical" evidence="8">
    <location>
        <begin position="261"/>
        <end position="283"/>
    </location>
</feature>
<feature type="transmembrane region" description="Helical" evidence="8">
    <location>
        <begin position="40"/>
        <end position="61"/>
    </location>
</feature>
<evidence type="ECO:0000256" key="8">
    <source>
        <dbReference type="SAM" id="Phobius"/>
    </source>
</evidence>
<evidence type="ECO:0000256" key="2">
    <source>
        <dbReference type="ARBA" id="ARBA00022448"/>
    </source>
</evidence>
<dbReference type="Proteomes" id="UP001596282">
    <property type="component" value="Unassembled WGS sequence"/>
</dbReference>
<keyword evidence="6 8" id="KW-0472">Membrane</keyword>
<feature type="transmembrane region" description="Helical" evidence="8">
    <location>
        <begin position="159"/>
        <end position="181"/>
    </location>
</feature>
<accession>A0ABW1S2N3</accession>
<proteinExistence type="predicted"/>
<feature type="transmembrane region" description="Helical" evidence="8">
    <location>
        <begin position="326"/>
        <end position="344"/>
    </location>
</feature>
<evidence type="ECO:0000256" key="5">
    <source>
        <dbReference type="ARBA" id="ARBA00022989"/>
    </source>
</evidence>
<keyword evidence="11" id="KW-1185">Reference proteome</keyword>
<dbReference type="PROSITE" id="PS50850">
    <property type="entry name" value="MFS"/>
    <property type="match status" value="1"/>
</dbReference>
<feature type="domain" description="Major facilitator superfamily (MFS) profile" evidence="9">
    <location>
        <begin position="7"/>
        <end position="443"/>
    </location>
</feature>
<evidence type="ECO:0000256" key="6">
    <source>
        <dbReference type="ARBA" id="ARBA00023136"/>
    </source>
</evidence>
<organism evidence="10 11">
    <name type="scientific">Lactiplantibacillus daowaiensis</name>
    <dbReference type="NCBI Taxonomy" id="2559918"/>
    <lineage>
        <taxon>Bacteria</taxon>
        <taxon>Bacillati</taxon>
        <taxon>Bacillota</taxon>
        <taxon>Bacilli</taxon>
        <taxon>Lactobacillales</taxon>
        <taxon>Lactobacillaceae</taxon>
        <taxon>Lactiplantibacillus</taxon>
    </lineage>
</organism>
<evidence type="ECO:0000256" key="4">
    <source>
        <dbReference type="ARBA" id="ARBA00022692"/>
    </source>
</evidence>
<reference evidence="11" key="1">
    <citation type="journal article" date="2019" name="Int. J. Syst. Evol. Microbiol.">
        <title>The Global Catalogue of Microorganisms (GCM) 10K type strain sequencing project: providing services to taxonomists for standard genome sequencing and annotation.</title>
        <authorList>
            <consortium name="The Broad Institute Genomics Platform"/>
            <consortium name="The Broad Institute Genome Sequencing Center for Infectious Disease"/>
            <person name="Wu L."/>
            <person name="Ma J."/>
        </authorList>
    </citation>
    <scope>NUCLEOTIDE SEQUENCE [LARGE SCALE GENOMIC DNA]</scope>
    <source>
        <strain evidence="11">CCM 8933</strain>
    </source>
</reference>
<dbReference type="EMBL" id="JBHSSC010000043">
    <property type="protein sequence ID" value="MFC6182110.1"/>
    <property type="molecule type" value="Genomic_DNA"/>
</dbReference>
<feature type="transmembrane region" description="Helical" evidence="8">
    <location>
        <begin position="295"/>
        <end position="319"/>
    </location>
</feature>
<feature type="transmembrane region" description="Helical" evidence="8">
    <location>
        <begin position="219"/>
        <end position="241"/>
    </location>
</feature>
<dbReference type="CDD" id="cd17321">
    <property type="entry name" value="MFS_MMR_MDR_like"/>
    <property type="match status" value="1"/>
</dbReference>
<dbReference type="RefSeq" id="WP_379832525.1">
    <property type="nucleotide sequence ID" value="NZ_JBHSSC010000043.1"/>
</dbReference>
<feature type="region of interest" description="Disordered" evidence="7">
    <location>
        <begin position="567"/>
        <end position="590"/>
    </location>
</feature>
<dbReference type="PANTHER" id="PTHR42718:SF46">
    <property type="entry name" value="BLR6921 PROTEIN"/>
    <property type="match status" value="1"/>
</dbReference>
<feature type="transmembrane region" description="Helical" evidence="8">
    <location>
        <begin position="539"/>
        <end position="556"/>
    </location>
</feature>
<feature type="transmembrane region" description="Helical" evidence="8">
    <location>
        <begin position="350"/>
        <end position="376"/>
    </location>
</feature>
<dbReference type="InterPro" id="IPR020846">
    <property type="entry name" value="MFS_dom"/>
</dbReference>
<feature type="transmembrane region" description="Helical" evidence="8">
    <location>
        <begin position="193"/>
        <end position="213"/>
    </location>
</feature>
<comment type="subcellular location">
    <subcellularLocation>
        <location evidence="1">Cell membrane</location>
        <topology evidence="1">Multi-pass membrane protein</topology>
    </subcellularLocation>
</comment>
<dbReference type="SUPFAM" id="SSF103473">
    <property type="entry name" value="MFS general substrate transporter"/>
    <property type="match status" value="1"/>
</dbReference>
<evidence type="ECO:0000259" key="9">
    <source>
        <dbReference type="PROSITE" id="PS50850"/>
    </source>
</evidence>
<feature type="transmembrane region" description="Helical" evidence="8">
    <location>
        <begin position="73"/>
        <end position="99"/>
    </location>
</feature>
<dbReference type="Gene3D" id="1.20.1250.20">
    <property type="entry name" value="MFS general substrate transporter like domains"/>
    <property type="match status" value="1"/>
</dbReference>
<evidence type="ECO:0000256" key="7">
    <source>
        <dbReference type="SAM" id="MobiDB-lite"/>
    </source>
</evidence>
<dbReference type="NCBIfam" id="TIGR00711">
    <property type="entry name" value="efflux_EmrB"/>
    <property type="match status" value="1"/>
</dbReference>